<accession>A0A6M0H042</accession>
<evidence type="ECO:0000313" key="3">
    <source>
        <dbReference type="Proteomes" id="UP000481872"/>
    </source>
</evidence>
<keyword evidence="2" id="KW-0282">Flagellum</keyword>
<dbReference type="Pfam" id="PF05130">
    <property type="entry name" value="FlgN"/>
    <property type="match status" value="1"/>
</dbReference>
<dbReference type="EMBL" id="JAAGPU010000001">
    <property type="protein sequence ID" value="NEU03484.1"/>
    <property type="molecule type" value="Genomic_DNA"/>
</dbReference>
<organism evidence="2 3">
    <name type="scientific">Clostridium senegalense</name>
    <dbReference type="NCBI Taxonomy" id="1465809"/>
    <lineage>
        <taxon>Bacteria</taxon>
        <taxon>Bacillati</taxon>
        <taxon>Bacillota</taxon>
        <taxon>Clostridia</taxon>
        <taxon>Eubacteriales</taxon>
        <taxon>Clostridiaceae</taxon>
        <taxon>Clostridium</taxon>
    </lineage>
</organism>
<dbReference type="Proteomes" id="UP000481872">
    <property type="component" value="Unassembled WGS sequence"/>
</dbReference>
<evidence type="ECO:0000256" key="1">
    <source>
        <dbReference type="ARBA" id="ARBA00022795"/>
    </source>
</evidence>
<protein>
    <submittedName>
        <fullName evidence="2">Flagellar protein FlgN</fullName>
    </submittedName>
</protein>
<keyword evidence="2" id="KW-0966">Cell projection</keyword>
<reference evidence="2 3" key="1">
    <citation type="submission" date="2020-02" db="EMBL/GenBank/DDBJ databases">
        <title>Genome assembly of a novel Clostridium senegalense strain.</title>
        <authorList>
            <person name="Gupta T.B."/>
            <person name="Jauregui R."/>
            <person name="Maclean P."/>
            <person name="Nawarathana A."/>
            <person name="Brightwell G."/>
        </authorList>
    </citation>
    <scope>NUCLEOTIDE SEQUENCE [LARGE SCALE GENOMIC DNA]</scope>
    <source>
        <strain evidence="2 3">AGRFS4</strain>
    </source>
</reference>
<evidence type="ECO:0000313" key="2">
    <source>
        <dbReference type="EMBL" id="NEU03484.1"/>
    </source>
</evidence>
<comment type="caution">
    <text evidence="2">The sequence shown here is derived from an EMBL/GenBank/DDBJ whole genome shotgun (WGS) entry which is preliminary data.</text>
</comment>
<name>A0A6M0H042_9CLOT</name>
<sequence>MNNKLNDILIKEKQAIGEVLNLLEQQYNLIVKDDALGLESIISNIEKSNKEIAIVEMERRKITKGRSMKEVIDEYKDKELEKNYDDCIMLLEETKMQKDSNSILLKQALNYTNAMINMLKPQDKGAINTYNSYGKIRR</sequence>
<gene>
    <name evidence="2" type="ORF">G3M99_01180</name>
</gene>
<proteinExistence type="predicted"/>
<keyword evidence="3" id="KW-1185">Reference proteome</keyword>
<dbReference type="InterPro" id="IPR007809">
    <property type="entry name" value="FlgN-like"/>
</dbReference>
<keyword evidence="1" id="KW-1005">Bacterial flagellum biogenesis</keyword>
<dbReference type="RefSeq" id="WP_199868832.1">
    <property type="nucleotide sequence ID" value="NZ_JAAGPU010000001.1"/>
</dbReference>
<dbReference type="GO" id="GO:0044780">
    <property type="term" value="P:bacterial-type flagellum assembly"/>
    <property type="evidence" value="ECO:0007669"/>
    <property type="project" value="InterPro"/>
</dbReference>
<dbReference type="Gene3D" id="1.20.58.300">
    <property type="entry name" value="FlgN-like"/>
    <property type="match status" value="1"/>
</dbReference>
<dbReference type="AlphaFoldDB" id="A0A6M0H042"/>
<keyword evidence="2" id="KW-0969">Cilium</keyword>
<dbReference type="InterPro" id="IPR036679">
    <property type="entry name" value="FlgN-like_sf"/>
</dbReference>
<dbReference type="SUPFAM" id="SSF140566">
    <property type="entry name" value="FlgN-like"/>
    <property type="match status" value="1"/>
</dbReference>